<feature type="non-terminal residue" evidence="1">
    <location>
        <position position="1"/>
    </location>
</feature>
<comment type="caution">
    <text evidence="1">The sequence shown here is derived from an EMBL/GenBank/DDBJ whole genome shotgun (WGS) entry which is preliminary data.</text>
</comment>
<name>A0AAN5I4H7_9BILA</name>
<accession>A0AAN5I4H7</accession>
<evidence type="ECO:0000313" key="1">
    <source>
        <dbReference type="EMBL" id="GMR51075.1"/>
    </source>
</evidence>
<proteinExistence type="predicted"/>
<evidence type="ECO:0000313" key="2">
    <source>
        <dbReference type="Proteomes" id="UP001328107"/>
    </source>
</evidence>
<sequence length="80" mass="8805">LLWSPTSSLNSFFIPSIPMDEYLQAKSSASEIWALSTVAPYARVPPSGDSQEGTCLVSWPSPPRIWNRSPFPTAGFSQFL</sequence>
<protein>
    <submittedName>
        <fullName evidence="1">Uncharacterized protein</fullName>
    </submittedName>
</protein>
<dbReference type="AlphaFoldDB" id="A0AAN5I4H7"/>
<feature type="non-terminal residue" evidence="1">
    <location>
        <position position="80"/>
    </location>
</feature>
<dbReference type="EMBL" id="BTRK01000005">
    <property type="protein sequence ID" value="GMR51075.1"/>
    <property type="molecule type" value="Genomic_DNA"/>
</dbReference>
<dbReference type="Proteomes" id="UP001328107">
    <property type="component" value="Unassembled WGS sequence"/>
</dbReference>
<organism evidence="1 2">
    <name type="scientific">Pristionchus mayeri</name>
    <dbReference type="NCBI Taxonomy" id="1317129"/>
    <lineage>
        <taxon>Eukaryota</taxon>
        <taxon>Metazoa</taxon>
        <taxon>Ecdysozoa</taxon>
        <taxon>Nematoda</taxon>
        <taxon>Chromadorea</taxon>
        <taxon>Rhabditida</taxon>
        <taxon>Rhabditina</taxon>
        <taxon>Diplogasteromorpha</taxon>
        <taxon>Diplogasteroidea</taxon>
        <taxon>Neodiplogasteridae</taxon>
        <taxon>Pristionchus</taxon>
    </lineage>
</organism>
<gene>
    <name evidence="1" type="ORF">PMAYCL1PPCAC_21270</name>
</gene>
<reference evidence="2" key="1">
    <citation type="submission" date="2022-10" db="EMBL/GenBank/DDBJ databases">
        <title>Genome assembly of Pristionchus species.</title>
        <authorList>
            <person name="Yoshida K."/>
            <person name="Sommer R.J."/>
        </authorList>
    </citation>
    <scope>NUCLEOTIDE SEQUENCE [LARGE SCALE GENOMIC DNA]</scope>
    <source>
        <strain evidence="2">RS5460</strain>
    </source>
</reference>
<keyword evidence="2" id="KW-1185">Reference proteome</keyword>